<protein>
    <recommendedName>
        <fullName evidence="3">Type II secretion system protein GspG C-terminal domain-containing protein</fullName>
    </recommendedName>
</protein>
<organism evidence="1 2">
    <name type="scientific">candidate division WOR-3 bacterium JGI_Cruoil_03_44_89</name>
    <dbReference type="NCBI Taxonomy" id="1973748"/>
    <lineage>
        <taxon>Bacteria</taxon>
        <taxon>Bacteria division WOR-3</taxon>
    </lineage>
</organism>
<accession>A0A235BNA0</accession>
<evidence type="ECO:0000313" key="2">
    <source>
        <dbReference type="Proteomes" id="UP000215215"/>
    </source>
</evidence>
<evidence type="ECO:0000313" key="1">
    <source>
        <dbReference type="EMBL" id="OYD13672.1"/>
    </source>
</evidence>
<sequence>MNKKLTRKEAAIVLVIFGLLAVFGIVRFKTTRDRYEVYVGNIVVKRVENALLEYHKKTGSYSPIRDTLVTDYGVFRELFPLKLPVADFQQFVYRTGGEGYYISLIANDRRKTEIKRSCK</sequence>
<dbReference type="SUPFAM" id="SSF54523">
    <property type="entry name" value="Pili subunits"/>
    <property type="match status" value="1"/>
</dbReference>
<proteinExistence type="predicted"/>
<evidence type="ECO:0008006" key="3">
    <source>
        <dbReference type="Google" id="ProtNLM"/>
    </source>
</evidence>
<dbReference type="AlphaFoldDB" id="A0A235BNA0"/>
<comment type="caution">
    <text evidence="1">The sequence shown here is derived from an EMBL/GenBank/DDBJ whole genome shotgun (WGS) entry which is preliminary data.</text>
</comment>
<dbReference type="EMBL" id="NOZQ01000226">
    <property type="protein sequence ID" value="OYD13672.1"/>
    <property type="molecule type" value="Genomic_DNA"/>
</dbReference>
<name>A0A235BNA0_UNCW3</name>
<dbReference type="Proteomes" id="UP000215215">
    <property type="component" value="Unassembled WGS sequence"/>
</dbReference>
<dbReference type="InterPro" id="IPR045584">
    <property type="entry name" value="Pilin-like"/>
</dbReference>
<reference evidence="1 2" key="1">
    <citation type="submission" date="2017-07" db="EMBL/GenBank/DDBJ databases">
        <title>Recovery of genomes from metagenomes via a dereplication, aggregation, and scoring strategy.</title>
        <authorList>
            <person name="Sieber C.M."/>
            <person name="Probst A.J."/>
            <person name="Sharrar A."/>
            <person name="Thomas B.C."/>
            <person name="Hess M."/>
            <person name="Tringe S.G."/>
            <person name="Banfield J.F."/>
        </authorList>
    </citation>
    <scope>NUCLEOTIDE SEQUENCE [LARGE SCALE GENOMIC DNA]</scope>
    <source>
        <strain evidence="1">JGI_Cruoil_03_44_89</strain>
    </source>
</reference>
<gene>
    <name evidence="1" type="ORF">CH333_10475</name>
</gene>